<dbReference type="EMBL" id="ASHM01018739">
    <property type="protein sequence ID" value="PNY00279.1"/>
    <property type="molecule type" value="Genomic_DNA"/>
</dbReference>
<evidence type="ECO:0000313" key="2">
    <source>
        <dbReference type="Proteomes" id="UP000236291"/>
    </source>
</evidence>
<accession>A0A2K3NB66</accession>
<organism evidence="1 2">
    <name type="scientific">Trifolium pratense</name>
    <name type="common">Red clover</name>
    <dbReference type="NCBI Taxonomy" id="57577"/>
    <lineage>
        <taxon>Eukaryota</taxon>
        <taxon>Viridiplantae</taxon>
        <taxon>Streptophyta</taxon>
        <taxon>Embryophyta</taxon>
        <taxon>Tracheophyta</taxon>
        <taxon>Spermatophyta</taxon>
        <taxon>Magnoliopsida</taxon>
        <taxon>eudicotyledons</taxon>
        <taxon>Gunneridae</taxon>
        <taxon>Pentapetalae</taxon>
        <taxon>rosids</taxon>
        <taxon>fabids</taxon>
        <taxon>Fabales</taxon>
        <taxon>Fabaceae</taxon>
        <taxon>Papilionoideae</taxon>
        <taxon>50 kb inversion clade</taxon>
        <taxon>NPAAA clade</taxon>
        <taxon>Hologalegina</taxon>
        <taxon>IRL clade</taxon>
        <taxon>Trifolieae</taxon>
        <taxon>Trifolium</taxon>
    </lineage>
</organism>
<proteinExistence type="predicted"/>
<protein>
    <submittedName>
        <fullName evidence="1">Putative CC-NBS-LRR resistance protein</fullName>
    </submittedName>
</protein>
<dbReference type="Proteomes" id="UP000236291">
    <property type="component" value="Unassembled WGS sequence"/>
</dbReference>
<sequence>ALPELKALLIREADEIEEIFQSEVETPDNCSICQPTKLLPDTRNSMSGFSVNNDVTMKASSIVEQQCPREDEMIVSKSRSSSVASQFSSMPSKGSSHSEFVELLQDLCKCGFDKDWLDGVEKHTLFPGLQVSQDALQNLLDSKHILTQHAEDLKHQLASTEAVLESITIVLHLV</sequence>
<evidence type="ECO:0000313" key="1">
    <source>
        <dbReference type="EMBL" id="PNY00279.1"/>
    </source>
</evidence>
<dbReference type="AlphaFoldDB" id="A0A2K3NB66"/>
<gene>
    <name evidence="1" type="ORF">L195_g023555</name>
</gene>
<reference evidence="1 2" key="1">
    <citation type="journal article" date="2014" name="Am. J. Bot.">
        <title>Genome assembly and annotation for red clover (Trifolium pratense; Fabaceae).</title>
        <authorList>
            <person name="Istvanek J."/>
            <person name="Jaros M."/>
            <person name="Krenek A."/>
            <person name="Repkova J."/>
        </authorList>
    </citation>
    <scope>NUCLEOTIDE SEQUENCE [LARGE SCALE GENOMIC DNA]</scope>
    <source>
        <strain evidence="2">cv. Tatra</strain>
        <tissue evidence="1">Young leaves</tissue>
    </source>
</reference>
<name>A0A2K3NB66_TRIPR</name>
<feature type="non-terminal residue" evidence="1">
    <location>
        <position position="1"/>
    </location>
</feature>
<reference evidence="1 2" key="2">
    <citation type="journal article" date="2017" name="Front. Plant Sci.">
        <title>Gene Classification and Mining of Molecular Markers Useful in Red Clover (Trifolium pratense) Breeding.</title>
        <authorList>
            <person name="Istvanek J."/>
            <person name="Dluhosova J."/>
            <person name="Dluhos P."/>
            <person name="Patkova L."/>
            <person name="Nedelnik J."/>
            <person name="Repkova J."/>
        </authorList>
    </citation>
    <scope>NUCLEOTIDE SEQUENCE [LARGE SCALE GENOMIC DNA]</scope>
    <source>
        <strain evidence="2">cv. Tatra</strain>
        <tissue evidence="1">Young leaves</tissue>
    </source>
</reference>
<comment type="caution">
    <text evidence="1">The sequence shown here is derived from an EMBL/GenBank/DDBJ whole genome shotgun (WGS) entry which is preliminary data.</text>
</comment>